<name>A0A6C7EE71_ILUCY</name>
<dbReference type="AlphaFoldDB" id="A0A6C7EE71"/>
<dbReference type="PIRSF" id="PIRSF004848">
    <property type="entry name" value="YBL036c_PLPDEIII"/>
    <property type="match status" value="1"/>
</dbReference>
<evidence type="ECO:0000313" key="6">
    <source>
        <dbReference type="Proteomes" id="UP000011863"/>
    </source>
</evidence>
<dbReference type="SUPFAM" id="SSF51419">
    <property type="entry name" value="PLP-binding barrel"/>
    <property type="match status" value="1"/>
</dbReference>
<proteinExistence type="inferred from homology"/>
<dbReference type="Pfam" id="PF01168">
    <property type="entry name" value="Ala_racemase_N"/>
    <property type="match status" value="1"/>
</dbReference>
<dbReference type="Gene3D" id="3.20.20.10">
    <property type="entry name" value="Alanine racemase"/>
    <property type="match status" value="1"/>
</dbReference>
<dbReference type="CDD" id="cd00635">
    <property type="entry name" value="PLPDE_III_YBL036c_like"/>
    <property type="match status" value="1"/>
</dbReference>
<dbReference type="PANTHER" id="PTHR10146:SF14">
    <property type="entry name" value="PYRIDOXAL PHOSPHATE HOMEOSTASIS PROTEIN"/>
    <property type="match status" value="1"/>
</dbReference>
<dbReference type="KEGG" id="aym:YM304_19520"/>
<comment type="similarity">
    <text evidence="3">Belongs to the pyridoxal phosphate-binding protein YggS/PROSC family.</text>
</comment>
<dbReference type="InterPro" id="IPR029066">
    <property type="entry name" value="PLP-binding_barrel"/>
</dbReference>
<protein>
    <recommendedName>
        <fullName evidence="4">Alanine racemase N-terminal domain-containing protein</fullName>
    </recommendedName>
</protein>
<feature type="modified residue" description="N6-(pyridoxal phosphate)lysine" evidence="2">
    <location>
        <position position="44"/>
    </location>
</feature>
<evidence type="ECO:0000259" key="4">
    <source>
        <dbReference type="Pfam" id="PF01168"/>
    </source>
</evidence>
<feature type="domain" description="Alanine racemase N-terminal" evidence="4">
    <location>
        <begin position="19"/>
        <end position="227"/>
    </location>
</feature>
<sequence>MGSDAPRPALTVDVVVERLAALDERIDSVSRAREQPITVTAVTKGFAADVIRVAADAGFSAVGENYAQELLGKVDTLDALGERRPTVEFIGRLQSNKVRQLVDVVDLWASVDRPSLVAEIAKRAPGARILVQVNSTGEDGKGGCALGDTAALVERAREAGLDVAGLMTVGPTGEPPEAARPGFEAVRRLVDELGLEVCSMGMSGDIEVAVAAGSTNVRVGTALFGSRA</sequence>
<dbReference type="InterPro" id="IPR001608">
    <property type="entry name" value="Ala_racemase_N"/>
</dbReference>
<comment type="cofactor">
    <cofactor evidence="2">
        <name>pyridoxal 5'-phosphate</name>
        <dbReference type="ChEBI" id="CHEBI:597326"/>
    </cofactor>
</comment>
<keyword evidence="1 2" id="KW-0663">Pyridoxal phosphate</keyword>
<evidence type="ECO:0000256" key="3">
    <source>
        <dbReference type="RuleBase" id="RU004514"/>
    </source>
</evidence>
<dbReference type="GO" id="GO:0030170">
    <property type="term" value="F:pyridoxal phosphate binding"/>
    <property type="evidence" value="ECO:0007669"/>
    <property type="project" value="InterPro"/>
</dbReference>
<gene>
    <name evidence="5" type="ORF">YM304_19520</name>
</gene>
<evidence type="ECO:0000256" key="1">
    <source>
        <dbReference type="ARBA" id="ARBA00022898"/>
    </source>
</evidence>
<dbReference type="Proteomes" id="UP000011863">
    <property type="component" value="Chromosome"/>
</dbReference>
<dbReference type="InterPro" id="IPR011078">
    <property type="entry name" value="PyrdxlP_homeostasis"/>
</dbReference>
<accession>A0A6C7EE71</accession>
<dbReference type="NCBIfam" id="TIGR00044">
    <property type="entry name" value="YggS family pyridoxal phosphate-dependent enzyme"/>
    <property type="match status" value="1"/>
</dbReference>
<organism evidence="5 6">
    <name type="scientific">Ilumatobacter coccineus (strain NBRC 103263 / KCTC 29153 / YM16-304)</name>
    <dbReference type="NCBI Taxonomy" id="1313172"/>
    <lineage>
        <taxon>Bacteria</taxon>
        <taxon>Bacillati</taxon>
        <taxon>Actinomycetota</taxon>
        <taxon>Acidimicrobiia</taxon>
        <taxon>Acidimicrobiales</taxon>
        <taxon>Ilumatobacteraceae</taxon>
        <taxon>Ilumatobacter</taxon>
    </lineage>
</organism>
<dbReference type="EMBL" id="AP012057">
    <property type="protein sequence ID" value="BAN02266.1"/>
    <property type="molecule type" value="Genomic_DNA"/>
</dbReference>
<reference evidence="5 6" key="1">
    <citation type="journal article" date="2013" name="Int. J. Syst. Evol. Microbiol.">
        <title>Ilumatobacter nonamiense sp. nov. and Ilumatobacter coccineum sp. nov., isolated from seashore sand.</title>
        <authorList>
            <person name="Matsumoto A."/>
            <person name="Kasai H."/>
            <person name="Matsuo Y."/>
            <person name="Shizuri Y."/>
            <person name="Ichikawa N."/>
            <person name="Fujita N."/>
            <person name="Omura S."/>
            <person name="Takahashi Y."/>
        </authorList>
    </citation>
    <scope>NUCLEOTIDE SEQUENCE [LARGE SCALE GENOMIC DNA]</scope>
    <source>
        <strain evidence="6">NBRC 103263 / KCTC 29153 / YM16-304</strain>
    </source>
</reference>
<keyword evidence="6" id="KW-1185">Reference proteome</keyword>
<evidence type="ECO:0000313" key="5">
    <source>
        <dbReference type="EMBL" id="BAN02266.1"/>
    </source>
</evidence>
<evidence type="ECO:0000256" key="2">
    <source>
        <dbReference type="PIRSR" id="PIRSR004848-1"/>
    </source>
</evidence>
<dbReference type="PANTHER" id="PTHR10146">
    <property type="entry name" value="PROLINE SYNTHETASE CO-TRANSCRIBED BACTERIAL HOMOLOG PROTEIN"/>
    <property type="match status" value="1"/>
</dbReference>